<protein>
    <submittedName>
        <fullName evidence="1">Uncharacterized protein</fullName>
    </submittedName>
</protein>
<sequence length="160" mass="17525">MLSTADNIGICLEITPDKIFRISGPSDTPYILHSNHFDAQAFLCQSEIQDTLAGGSSWYRADRLEAGIRRKALLGFLTEADLVNAFKDHAGYPNSLCEHAVEHVPKSPFAQKGSSPYSGPTCTVCTVVYNLTKRSIKVCKGPPCIGIFQEFMLRVRASSV</sequence>
<proteinExistence type="predicted"/>
<organism evidence="1 2">
    <name type="scientific">Aspergillus leporis</name>
    <dbReference type="NCBI Taxonomy" id="41062"/>
    <lineage>
        <taxon>Eukaryota</taxon>
        <taxon>Fungi</taxon>
        <taxon>Dikarya</taxon>
        <taxon>Ascomycota</taxon>
        <taxon>Pezizomycotina</taxon>
        <taxon>Eurotiomycetes</taxon>
        <taxon>Eurotiomycetidae</taxon>
        <taxon>Eurotiales</taxon>
        <taxon>Aspergillaceae</taxon>
        <taxon>Aspergillus</taxon>
        <taxon>Aspergillus subgen. Circumdati</taxon>
    </lineage>
</organism>
<dbReference type="Proteomes" id="UP000326565">
    <property type="component" value="Unassembled WGS sequence"/>
</dbReference>
<gene>
    <name evidence="1" type="ORF">BDV29DRAFT_179627</name>
</gene>
<keyword evidence="2" id="KW-1185">Reference proteome</keyword>
<dbReference type="EMBL" id="ML732279">
    <property type="protein sequence ID" value="KAB8071208.1"/>
    <property type="molecule type" value="Genomic_DNA"/>
</dbReference>
<evidence type="ECO:0000313" key="1">
    <source>
        <dbReference type="EMBL" id="KAB8071208.1"/>
    </source>
</evidence>
<accession>A0A5N5WRK8</accession>
<reference evidence="1 2" key="1">
    <citation type="submission" date="2019-04" db="EMBL/GenBank/DDBJ databases">
        <title>Friends and foes A comparative genomics study of 23 Aspergillus species from section Flavi.</title>
        <authorList>
            <consortium name="DOE Joint Genome Institute"/>
            <person name="Kjaerbolling I."/>
            <person name="Vesth T."/>
            <person name="Frisvad J.C."/>
            <person name="Nybo J.L."/>
            <person name="Theobald S."/>
            <person name="Kildgaard S."/>
            <person name="Isbrandt T."/>
            <person name="Kuo A."/>
            <person name="Sato A."/>
            <person name="Lyhne E.K."/>
            <person name="Kogle M.E."/>
            <person name="Wiebenga A."/>
            <person name="Kun R.S."/>
            <person name="Lubbers R.J."/>
            <person name="Makela M.R."/>
            <person name="Barry K."/>
            <person name="Chovatia M."/>
            <person name="Clum A."/>
            <person name="Daum C."/>
            <person name="Haridas S."/>
            <person name="He G."/>
            <person name="LaButti K."/>
            <person name="Lipzen A."/>
            <person name="Mondo S."/>
            <person name="Riley R."/>
            <person name="Salamov A."/>
            <person name="Simmons B.A."/>
            <person name="Magnuson J.K."/>
            <person name="Henrissat B."/>
            <person name="Mortensen U.H."/>
            <person name="Larsen T.O."/>
            <person name="Devries R.P."/>
            <person name="Grigoriev I.V."/>
            <person name="Machida M."/>
            <person name="Baker S.E."/>
            <person name="Andersen M.R."/>
        </authorList>
    </citation>
    <scope>NUCLEOTIDE SEQUENCE [LARGE SCALE GENOMIC DNA]</scope>
    <source>
        <strain evidence="1 2">CBS 151.66</strain>
    </source>
</reference>
<evidence type="ECO:0000313" key="2">
    <source>
        <dbReference type="Proteomes" id="UP000326565"/>
    </source>
</evidence>
<dbReference type="OrthoDB" id="189997at2759"/>
<dbReference type="AlphaFoldDB" id="A0A5N5WRK8"/>
<dbReference type="Gene3D" id="3.60.60.10">
    <property type="entry name" value="Penicillin V Acylase, Chain A"/>
    <property type="match status" value="1"/>
</dbReference>
<name>A0A5N5WRK8_9EURO</name>